<name>A0ABW4TWY2_9SPHN</name>
<comment type="caution">
    <text evidence="2">The sequence shown here is derived from an EMBL/GenBank/DDBJ whole genome shotgun (WGS) entry which is preliminary data.</text>
</comment>
<reference evidence="3" key="1">
    <citation type="journal article" date="2019" name="Int. J. Syst. Evol. Microbiol.">
        <title>The Global Catalogue of Microorganisms (GCM) 10K type strain sequencing project: providing services to taxonomists for standard genome sequencing and annotation.</title>
        <authorList>
            <consortium name="The Broad Institute Genomics Platform"/>
            <consortium name="The Broad Institute Genome Sequencing Center for Infectious Disease"/>
            <person name="Wu L."/>
            <person name="Ma J."/>
        </authorList>
    </citation>
    <scope>NUCLEOTIDE SEQUENCE [LARGE SCALE GENOMIC DNA]</scope>
    <source>
        <strain evidence="3">CGMCC 1.12702</strain>
    </source>
</reference>
<sequence length="57" mass="6106">MKRHDPARLPGSSFQSEVVLETAMARPRTAAILLLVFLAILALPAIVIAAIARATPR</sequence>
<protein>
    <submittedName>
        <fullName evidence="2">Uncharacterized protein</fullName>
    </submittedName>
</protein>
<evidence type="ECO:0000313" key="3">
    <source>
        <dbReference type="Proteomes" id="UP001597400"/>
    </source>
</evidence>
<keyword evidence="3" id="KW-1185">Reference proteome</keyword>
<keyword evidence="1" id="KW-0812">Transmembrane</keyword>
<keyword evidence="1" id="KW-0472">Membrane</keyword>
<evidence type="ECO:0000313" key="2">
    <source>
        <dbReference type="EMBL" id="MFD1949909.1"/>
    </source>
</evidence>
<dbReference type="RefSeq" id="WP_380927620.1">
    <property type="nucleotide sequence ID" value="NZ_JBHUGS010000001.1"/>
</dbReference>
<dbReference type="EMBL" id="JBHUGS010000001">
    <property type="protein sequence ID" value="MFD1949909.1"/>
    <property type="molecule type" value="Genomic_DNA"/>
</dbReference>
<feature type="transmembrane region" description="Helical" evidence="1">
    <location>
        <begin position="30"/>
        <end position="52"/>
    </location>
</feature>
<proteinExistence type="predicted"/>
<accession>A0ABW4TWY2</accession>
<evidence type="ECO:0000256" key="1">
    <source>
        <dbReference type="SAM" id="Phobius"/>
    </source>
</evidence>
<gene>
    <name evidence="2" type="ORF">ACFSGX_03885</name>
</gene>
<keyword evidence="1" id="KW-1133">Transmembrane helix</keyword>
<dbReference type="Proteomes" id="UP001597400">
    <property type="component" value="Unassembled WGS sequence"/>
</dbReference>
<organism evidence="2 3">
    <name type="scientific">Sphingomonas arantia</name>
    <dbReference type="NCBI Taxonomy" id="1460676"/>
    <lineage>
        <taxon>Bacteria</taxon>
        <taxon>Pseudomonadati</taxon>
        <taxon>Pseudomonadota</taxon>
        <taxon>Alphaproteobacteria</taxon>
        <taxon>Sphingomonadales</taxon>
        <taxon>Sphingomonadaceae</taxon>
        <taxon>Sphingomonas</taxon>
    </lineage>
</organism>